<dbReference type="Gene3D" id="3.30.2400.10">
    <property type="entry name" value="Major capsid protein gp5"/>
    <property type="match status" value="1"/>
</dbReference>
<evidence type="ECO:0000313" key="4">
    <source>
        <dbReference type="EMBL" id="HJB14345.1"/>
    </source>
</evidence>
<reference evidence="4" key="2">
    <citation type="submission" date="2021-04" db="EMBL/GenBank/DDBJ databases">
        <authorList>
            <person name="Gilroy R."/>
        </authorList>
    </citation>
    <scope>NUCLEOTIDE SEQUENCE</scope>
    <source>
        <strain evidence="4">ChiBcec18-1249</strain>
    </source>
</reference>
<keyword evidence="2" id="KW-0175">Coiled coil</keyword>
<sequence>MTKKYEPKKIGLAMEAAHTRRHPSKLSGIGLQFFAAPADRLAEIEARLAAIPAELEKEGADLDALEQEVRSLKEERKQLTDAAERRAAILREVGSGVSGQVTRTFQVPPKEQRTFGVDTPEYRSAWLKNLQGKPLDAEERAAVTASAAIPTQTMNRIIHRLELTPMIAAVDVTYIPGNVTFPIEGTVNAASWVAMGSAATDSGDTISSITLAAYKLIKTVEITADVMAMGIDAFETWLVERLANKLSVAVDASIFTGTGSSQATGLLKSGEITQTGTFTKAAMTYKDLLTIISTLPTQYLTNASFAMPRALFYKEVLGITDTNGNPVVVADPQAPAKFNILGYPVIVDDNCTADNLLFGDFKEAYKFNFAQAPAVESDKSVAFRSGSTVYRVMALCDGKPADKKAVCLFTRAAA</sequence>
<proteinExistence type="predicted"/>
<dbReference type="SUPFAM" id="SSF56563">
    <property type="entry name" value="Major capsid protein gp5"/>
    <property type="match status" value="1"/>
</dbReference>
<comment type="caution">
    <text evidence="4">The sequence shown here is derived from an EMBL/GenBank/DDBJ whole genome shotgun (WGS) entry which is preliminary data.</text>
</comment>
<feature type="coiled-coil region" evidence="2">
    <location>
        <begin position="55"/>
        <end position="92"/>
    </location>
</feature>
<evidence type="ECO:0000313" key="5">
    <source>
        <dbReference type="Proteomes" id="UP000823824"/>
    </source>
</evidence>
<dbReference type="EMBL" id="DWZJ01000106">
    <property type="protein sequence ID" value="HJB14345.1"/>
    <property type="molecule type" value="Genomic_DNA"/>
</dbReference>
<dbReference type="Pfam" id="PF05065">
    <property type="entry name" value="Phage_capsid"/>
    <property type="match status" value="1"/>
</dbReference>
<dbReference type="InterPro" id="IPR024455">
    <property type="entry name" value="Phage_capsid"/>
</dbReference>
<protein>
    <submittedName>
        <fullName evidence="4">Phage major capsid protein</fullName>
    </submittedName>
</protein>
<feature type="domain" description="Phage capsid-like C-terminal" evidence="3">
    <location>
        <begin position="148"/>
        <end position="409"/>
    </location>
</feature>
<dbReference type="InterPro" id="IPR054612">
    <property type="entry name" value="Phage_capsid-like_C"/>
</dbReference>
<gene>
    <name evidence="4" type="ORF">H9787_11640</name>
</gene>
<comment type="subcellular location">
    <subcellularLocation>
        <location evidence="1">Virion</location>
    </subcellularLocation>
</comment>
<name>A0A9D2RSF2_9FIRM</name>
<dbReference type="AlphaFoldDB" id="A0A9D2RSF2"/>
<evidence type="ECO:0000259" key="3">
    <source>
        <dbReference type="Pfam" id="PF05065"/>
    </source>
</evidence>
<organism evidence="4 5">
    <name type="scientific">Candidatus Oscillibacter excrementigallinarum</name>
    <dbReference type="NCBI Taxonomy" id="2838716"/>
    <lineage>
        <taxon>Bacteria</taxon>
        <taxon>Bacillati</taxon>
        <taxon>Bacillota</taxon>
        <taxon>Clostridia</taxon>
        <taxon>Eubacteriales</taxon>
        <taxon>Oscillospiraceae</taxon>
        <taxon>Oscillibacter</taxon>
    </lineage>
</organism>
<dbReference type="NCBIfam" id="TIGR01554">
    <property type="entry name" value="major_cap_HK97"/>
    <property type="match status" value="1"/>
</dbReference>
<dbReference type="Proteomes" id="UP000823824">
    <property type="component" value="Unassembled WGS sequence"/>
</dbReference>
<evidence type="ECO:0000256" key="2">
    <source>
        <dbReference type="SAM" id="Coils"/>
    </source>
</evidence>
<evidence type="ECO:0000256" key="1">
    <source>
        <dbReference type="ARBA" id="ARBA00004328"/>
    </source>
</evidence>
<reference evidence="4" key="1">
    <citation type="journal article" date="2021" name="PeerJ">
        <title>Extensive microbial diversity within the chicken gut microbiome revealed by metagenomics and culture.</title>
        <authorList>
            <person name="Gilroy R."/>
            <person name="Ravi A."/>
            <person name="Getino M."/>
            <person name="Pursley I."/>
            <person name="Horton D.L."/>
            <person name="Alikhan N.F."/>
            <person name="Baker D."/>
            <person name="Gharbi K."/>
            <person name="Hall N."/>
            <person name="Watson M."/>
            <person name="Adriaenssens E.M."/>
            <person name="Foster-Nyarko E."/>
            <person name="Jarju S."/>
            <person name="Secka A."/>
            <person name="Antonio M."/>
            <person name="Oren A."/>
            <person name="Chaudhuri R.R."/>
            <person name="La Ragione R."/>
            <person name="Hildebrand F."/>
            <person name="Pallen M.J."/>
        </authorList>
    </citation>
    <scope>NUCLEOTIDE SEQUENCE</scope>
    <source>
        <strain evidence="4">ChiBcec18-1249</strain>
    </source>
</reference>
<accession>A0A9D2RSF2</accession>